<dbReference type="EMBL" id="BNCQ01000006">
    <property type="protein sequence ID" value="GIL99077.1"/>
    <property type="molecule type" value="Genomic_DNA"/>
</dbReference>
<evidence type="ECO:0000313" key="3">
    <source>
        <dbReference type="EMBL" id="GIL99077.1"/>
    </source>
</evidence>
<dbReference type="EMBL" id="BNCP01000004">
    <property type="protein sequence ID" value="GIL72592.1"/>
    <property type="molecule type" value="Genomic_DNA"/>
</dbReference>
<dbReference type="Proteomes" id="UP000747110">
    <property type="component" value="Unassembled WGS sequence"/>
</dbReference>
<protein>
    <submittedName>
        <fullName evidence="2">Uncharacterized protein</fullName>
    </submittedName>
</protein>
<accession>A0A8J4FFA3</accession>
<dbReference type="Proteomes" id="UP000722791">
    <property type="component" value="Unassembled WGS sequence"/>
</dbReference>
<dbReference type="InterPro" id="IPR021373">
    <property type="entry name" value="DUF2993"/>
</dbReference>
<evidence type="ECO:0000313" key="4">
    <source>
        <dbReference type="Proteomes" id="UP000747110"/>
    </source>
</evidence>
<reference evidence="2" key="1">
    <citation type="journal article" date="2021" name="Proc. Natl. Acad. Sci. U.S.A.">
        <title>Three genomes in the algal genus Volvox reveal the fate of a haploid sex-determining region after a transition to homothallism.</title>
        <authorList>
            <person name="Yamamoto K."/>
            <person name="Hamaji T."/>
            <person name="Kawai-Toyooka H."/>
            <person name="Matsuzaki R."/>
            <person name="Takahashi F."/>
            <person name="Nishimura Y."/>
            <person name="Kawachi M."/>
            <person name="Noguchi H."/>
            <person name="Minakuchi Y."/>
            <person name="Umen J.G."/>
            <person name="Toyoda A."/>
            <person name="Nozaki H."/>
        </authorList>
    </citation>
    <scope>NUCLEOTIDE SEQUENCE</scope>
    <source>
        <strain evidence="3">NIES-3785</strain>
        <strain evidence="2">NIES-3786</strain>
    </source>
</reference>
<evidence type="ECO:0000313" key="2">
    <source>
        <dbReference type="EMBL" id="GIL72592.1"/>
    </source>
</evidence>
<gene>
    <name evidence="2" type="ORF">Vretifemale_2893</name>
    <name evidence="3" type="ORF">Vretimale_4328</name>
</gene>
<proteinExistence type="predicted"/>
<evidence type="ECO:0000256" key="1">
    <source>
        <dbReference type="SAM" id="MobiDB-lite"/>
    </source>
</evidence>
<comment type="caution">
    <text evidence="2">The sequence shown here is derived from an EMBL/GenBank/DDBJ whole genome shotgun (WGS) entry which is preliminary data.</text>
</comment>
<feature type="region of interest" description="Disordered" evidence="1">
    <location>
        <begin position="293"/>
        <end position="314"/>
    </location>
</feature>
<dbReference type="Pfam" id="PF11209">
    <property type="entry name" value="LmeA"/>
    <property type="match status" value="1"/>
</dbReference>
<keyword evidence="4" id="KW-1185">Reference proteome</keyword>
<dbReference type="OrthoDB" id="543641at2759"/>
<sequence length="355" mass="37158">MACWNAAIGRLQWSPVRRVCRVEARAKSSDMAVIAVEAIAAAALRTRLRSHSNVAVRVKASSWGILAGRLEGAKVEGRGWESPLGLTARIVDVEVGLVELDIPAVFAQQRIVLRNVPLGSARVVFNAGDFGAFLQHPLVSAAARTAVRGCPFLFDRAGVTIVPGSGSGCGCVLLSGTLPTNGQRYQLSMRPTRDGRAVAVAATPTGAMKDLAYLGQKKELENAGEQSRTISRPGWTAAAAGSIGAESLATAGSGEEDPLVSEELSRFFSGLLVDLQGAELTFDSMRISRGLSSDSGQRGLIGSETGDVAASGPVRSSGSIARGRFGGISVDDGEAVLELDLRATIRSFPPLDVRF</sequence>
<dbReference type="AlphaFoldDB" id="A0A8J4FFA3"/>
<name>A0A8J4FFA3_9CHLO</name>
<organism evidence="2 4">
    <name type="scientific">Volvox reticuliferus</name>
    <dbReference type="NCBI Taxonomy" id="1737510"/>
    <lineage>
        <taxon>Eukaryota</taxon>
        <taxon>Viridiplantae</taxon>
        <taxon>Chlorophyta</taxon>
        <taxon>core chlorophytes</taxon>
        <taxon>Chlorophyceae</taxon>
        <taxon>CS clade</taxon>
        <taxon>Chlamydomonadales</taxon>
        <taxon>Volvocaceae</taxon>
        <taxon>Volvox</taxon>
    </lineage>
</organism>